<organism evidence="1 2">
    <name type="scientific">Hyalangium rubrum</name>
    <dbReference type="NCBI Taxonomy" id="3103134"/>
    <lineage>
        <taxon>Bacteria</taxon>
        <taxon>Pseudomonadati</taxon>
        <taxon>Myxococcota</taxon>
        <taxon>Myxococcia</taxon>
        <taxon>Myxococcales</taxon>
        <taxon>Cystobacterineae</taxon>
        <taxon>Archangiaceae</taxon>
        <taxon>Hyalangium</taxon>
    </lineage>
</organism>
<name>A0ABU5HI74_9BACT</name>
<proteinExistence type="predicted"/>
<protein>
    <submittedName>
        <fullName evidence="1">DofB protein</fullName>
    </submittedName>
</protein>
<dbReference type="RefSeq" id="WP_321551880.1">
    <property type="nucleotide sequence ID" value="NZ_JAXIVS010000029.1"/>
</dbReference>
<keyword evidence="2" id="KW-1185">Reference proteome</keyword>
<reference evidence="1 2" key="1">
    <citation type="submission" date="2023-12" db="EMBL/GenBank/DDBJ databases">
        <title>the genome sequence of Hyalangium sp. s54d21.</title>
        <authorList>
            <person name="Zhang X."/>
        </authorList>
    </citation>
    <scope>NUCLEOTIDE SEQUENCE [LARGE SCALE GENOMIC DNA]</scope>
    <source>
        <strain evidence="2">s54d21</strain>
    </source>
</reference>
<gene>
    <name evidence="1" type="ORF">SYV04_42670</name>
</gene>
<evidence type="ECO:0000313" key="1">
    <source>
        <dbReference type="EMBL" id="MDY7233168.1"/>
    </source>
</evidence>
<dbReference type="Proteomes" id="UP001291309">
    <property type="component" value="Unassembled WGS sequence"/>
</dbReference>
<accession>A0ABU5HI74</accession>
<sequence>MTAGVRIDLIDRVLFARWVSPPTKEDVNALLTQSKAIRDRLGRPILYVASIDSKVKIPNAEERANLNHLLSEGRPIAEACHIIIEGNDLQNSLQRVIISGMLIVTRTYDDFLAVHKSAESVAPELARRLGKDAAPIIRLARERGLVT</sequence>
<dbReference type="EMBL" id="JAXIVS010000029">
    <property type="protein sequence ID" value="MDY7233168.1"/>
    <property type="molecule type" value="Genomic_DNA"/>
</dbReference>
<evidence type="ECO:0000313" key="2">
    <source>
        <dbReference type="Proteomes" id="UP001291309"/>
    </source>
</evidence>
<comment type="caution">
    <text evidence="1">The sequence shown here is derived from an EMBL/GenBank/DDBJ whole genome shotgun (WGS) entry which is preliminary data.</text>
</comment>